<dbReference type="EMBL" id="SDMP01000010">
    <property type="protein sequence ID" value="RYR36189.1"/>
    <property type="molecule type" value="Genomic_DNA"/>
</dbReference>
<evidence type="ECO:0008006" key="4">
    <source>
        <dbReference type="Google" id="ProtNLM"/>
    </source>
</evidence>
<evidence type="ECO:0000256" key="1">
    <source>
        <dbReference type="SAM" id="MobiDB-lite"/>
    </source>
</evidence>
<dbReference type="Proteomes" id="UP000289738">
    <property type="component" value="Chromosome A10"/>
</dbReference>
<dbReference type="Pfam" id="PF07818">
    <property type="entry name" value="HCNGP"/>
    <property type="match status" value="1"/>
</dbReference>
<proteinExistence type="predicted"/>
<dbReference type="AlphaFoldDB" id="A0A445BBZ7"/>
<dbReference type="PANTHER" id="PTHR13464:SF0">
    <property type="entry name" value="SAP30-BINDING PROTEIN"/>
    <property type="match status" value="1"/>
</dbReference>
<accession>A0A445BBZ7</accession>
<name>A0A445BBZ7_ARAHY</name>
<dbReference type="STRING" id="3818.A0A445BBZ7"/>
<feature type="region of interest" description="Disordered" evidence="1">
    <location>
        <begin position="1"/>
        <end position="45"/>
    </location>
</feature>
<dbReference type="InterPro" id="IPR012479">
    <property type="entry name" value="SAP30BP"/>
</dbReference>
<feature type="compositionally biased region" description="Acidic residues" evidence="1">
    <location>
        <begin position="19"/>
        <end position="36"/>
    </location>
</feature>
<evidence type="ECO:0000313" key="2">
    <source>
        <dbReference type="EMBL" id="RYR36189.1"/>
    </source>
</evidence>
<sequence>MASRKKQSEGIALLSMYNDDGDDDMEDAEEDEEDNQEIGMRHEQNEDAAAGGFAAEVNLTATDTDRMAGIDSSNEGVADEVSTPAEKRRFGTPTPQRVNTNMVISPPQDQRGVAVLPSDSTRSGRGKLTIVDYGHDEVAMSPEPEEGEIGGSVRVMYGDQLNLTNGDLLDRTPSGAVHVMTPSNQANTPQLSEQLKSDTMNDDAMIGPDDAEPGEAGQDEQKAEDPLDKFLPPPPKAKCSEELQRKINKFLEYKKAGKSFNAEVRNRKNYRNPDFLLHAVRYQEIDQIGSCFSKDVFDPHGYDSSDFYDEIANTGFSIFNFYLFFGALNEQTEADMRRESERKEHEKKKAQKMEFIAGGTQPGIVAAGAPRIGLPVAGGSAVAASGLVPPIADSINRDGRQNKKSKWDKVDGDRKNPLPSVGQDSVSTVGAHAAILSAVNAGSGYMLFVQQKRREAEVKRSTEKRSEIRS</sequence>
<dbReference type="GO" id="GO:0006355">
    <property type="term" value="P:regulation of DNA-templated transcription"/>
    <property type="evidence" value="ECO:0007669"/>
    <property type="project" value="InterPro"/>
</dbReference>
<comment type="caution">
    <text evidence="2">The sequence shown here is derived from an EMBL/GenBank/DDBJ whole genome shotgun (WGS) entry which is preliminary data.</text>
</comment>
<feature type="region of interest" description="Disordered" evidence="1">
    <location>
        <begin position="67"/>
        <end position="127"/>
    </location>
</feature>
<dbReference type="GO" id="GO:0005634">
    <property type="term" value="C:nucleus"/>
    <property type="evidence" value="ECO:0007669"/>
    <property type="project" value="TreeGrafter"/>
</dbReference>
<feature type="compositionally biased region" description="Polar residues" evidence="1">
    <location>
        <begin position="93"/>
        <end position="103"/>
    </location>
</feature>
<protein>
    <recommendedName>
        <fullName evidence="4">SAP30-binding protein</fullName>
    </recommendedName>
</protein>
<feature type="region of interest" description="Disordered" evidence="1">
    <location>
        <begin position="392"/>
        <end position="425"/>
    </location>
</feature>
<gene>
    <name evidence="2" type="ORF">Ahy_A10g051207</name>
</gene>
<feature type="compositionally biased region" description="Basic and acidic residues" evidence="1">
    <location>
        <begin position="219"/>
        <end position="228"/>
    </location>
</feature>
<feature type="compositionally biased region" description="Basic and acidic residues" evidence="1">
    <location>
        <begin position="395"/>
        <end position="416"/>
    </location>
</feature>
<feature type="region of interest" description="Disordered" evidence="1">
    <location>
        <begin position="200"/>
        <end position="238"/>
    </location>
</feature>
<keyword evidence="3" id="KW-1185">Reference proteome</keyword>
<organism evidence="2 3">
    <name type="scientific">Arachis hypogaea</name>
    <name type="common">Peanut</name>
    <dbReference type="NCBI Taxonomy" id="3818"/>
    <lineage>
        <taxon>Eukaryota</taxon>
        <taxon>Viridiplantae</taxon>
        <taxon>Streptophyta</taxon>
        <taxon>Embryophyta</taxon>
        <taxon>Tracheophyta</taxon>
        <taxon>Spermatophyta</taxon>
        <taxon>Magnoliopsida</taxon>
        <taxon>eudicotyledons</taxon>
        <taxon>Gunneridae</taxon>
        <taxon>Pentapetalae</taxon>
        <taxon>rosids</taxon>
        <taxon>fabids</taxon>
        <taxon>Fabales</taxon>
        <taxon>Fabaceae</taxon>
        <taxon>Papilionoideae</taxon>
        <taxon>50 kb inversion clade</taxon>
        <taxon>dalbergioids sensu lato</taxon>
        <taxon>Dalbergieae</taxon>
        <taxon>Pterocarpus clade</taxon>
        <taxon>Arachis</taxon>
    </lineage>
</organism>
<evidence type="ECO:0000313" key="3">
    <source>
        <dbReference type="Proteomes" id="UP000289738"/>
    </source>
</evidence>
<dbReference type="PANTHER" id="PTHR13464">
    <property type="entry name" value="TRANSCRIPTIONAL REGULATOR PROTEIN HCNGP"/>
    <property type="match status" value="1"/>
</dbReference>
<reference evidence="2 3" key="1">
    <citation type="submission" date="2019-01" db="EMBL/GenBank/DDBJ databases">
        <title>Sequencing of cultivated peanut Arachis hypogaea provides insights into genome evolution and oil improvement.</title>
        <authorList>
            <person name="Chen X."/>
        </authorList>
    </citation>
    <scope>NUCLEOTIDE SEQUENCE [LARGE SCALE GENOMIC DNA]</scope>
    <source>
        <strain evidence="3">cv. Fuhuasheng</strain>
        <tissue evidence="2">Leaves</tissue>
    </source>
</reference>